<sequence>MSDKRVIFLQMVFQEDGKIISEDVTKEVLRMKQEANTKKLSNEIMSVEEVAELLKIKVRSVRNKMCNGEFLEGTHYKRLSRRHVVFYKKALLEMLGLP</sequence>
<dbReference type="Proteomes" id="UP000287502">
    <property type="component" value="Chromosome"/>
</dbReference>
<dbReference type="Pfam" id="PF12728">
    <property type="entry name" value="HTH_17"/>
    <property type="match status" value="1"/>
</dbReference>
<dbReference type="InterPro" id="IPR041657">
    <property type="entry name" value="HTH_17"/>
</dbReference>
<evidence type="ECO:0000259" key="1">
    <source>
        <dbReference type="Pfam" id="PF12728"/>
    </source>
</evidence>
<keyword evidence="2" id="KW-0238">DNA-binding</keyword>
<dbReference type="RefSeq" id="WP_128467308.1">
    <property type="nucleotide sequence ID" value="NZ_CP035108.1"/>
</dbReference>
<dbReference type="KEGG" id="gtl:EP073_11600"/>
<name>A0A410K123_9BACT</name>
<dbReference type="GO" id="GO:0003677">
    <property type="term" value="F:DNA binding"/>
    <property type="evidence" value="ECO:0007669"/>
    <property type="project" value="UniProtKB-KW"/>
</dbReference>
<organism evidence="2 3">
    <name type="scientific">Geovibrio thiophilus</name>
    <dbReference type="NCBI Taxonomy" id="139438"/>
    <lineage>
        <taxon>Bacteria</taxon>
        <taxon>Pseudomonadati</taxon>
        <taxon>Deferribacterota</taxon>
        <taxon>Deferribacteres</taxon>
        <taxon>Deferribacterales</taxon>
        <taxon>Geovibrionaceae</taxon>
        <taxon>Geovibrio</taxon>
    </lineage>
</organism>
<protein>
    <submittedName>
        <fullName evidence="2">DNA-binding protein</fullName>
    </submittedName>
</protein>
<dbReference type="EMBL" id="CP035108">
    <property type="protein sequence ID" value="QAR34025.1"/>
    <property type="molecule type" value="Genomic_DNA"/>
</dbReference>
<reference evidence="2 3" key="1">
    <citation type="submission" date="2019-01" db="EMBL/GenBank/DDBJ databases">
        <title>Geovibrio thiophilus DSM 11263, complete genome.</title>
        <authorList>
            <person name="Spring S."/>
            <person name="Bunk B."/>
            <person name="Sproer C."/>
        </authorList>
    </citation>
    <scope>NUCLEOTIDE SEQUENCE [LARGE SCALE GENOMIC DNA]</scope>
    <source>
        <strain evidence="2 3">DSM 11263</strain>
    </source>
</reference>
<feature type="domain" description="Helix-turn-helix" evidence="1">
    <location>
        <begin position="45"/>
        <end position="95"/>
    </location>
</feature>
<keyword evidence="3" id="KW-1185">Reference proteome</keyword>
<dbReference type="AlphaFoldDB" id="A0A410K123"/>
<evidence type="ECO:0000313" key="3">
    <source>
        <dbReference type="Proteomes" id="UP000287502"/>
    </source>
</evidence>
<accession>A0A410K123</accession>
<gene>
    <name evidence="2" type="ORF">EP073_11600</name>
</gene>
<proteinExistence type="predicted"/>
<evidence type="ECO:0000313" key="2">
    <source>
        <dbReference type="EMBL" id="QAR34025.1"/>
    </source>
</evidence>